<dbReference type="RefSeq" id="WP_189168533.1">
    <property type="nucleotide sequence ID" value="NZ_BMQB01000001.1"/>
</dbReference>
<reference evidence="2" key="1">
    <citation type="journal article" date="2014" name="Int. J. Syst. Evol. Microbiol.">
        <title>Complete genome sequence of Corynebacterium casei LMG S-19264T (=DSM 44701T), isolated from a smear-ripened cheese.</title>
        <authorList>
            <consortium name="US DOE Joint Genome Institute (JGI-PGF)"/>
            <person name="Walter F."/>
            <person name="Albersmeier A."/>
            <person name="Kalinowski J."/>
            <person name="Ruckert C."/>
        </authorList>
    </citation>
    <scope>NUCLEOTIDE SEQUENCE</scope>
    <source>
        <strain evidence="2">JCM 3090</strain>
    </source>
</reference>
<dbReference type="Proteomes" id="UP000649739">
    <property type="component" value="Unassembled WGS sequence"/>
</dbReference>
<evidence type="ECO:0000313" key="3">
    <source>
        <dbReference type="Proteomes" id="UP000649739"/>
    </source>
</evidence>
<reference evidence="2" key="2">
    <citation type="submission" date="2020-09" db="EMBL/GenBank/DDBJ databases">
        <authorList>
            <person name="Sun Q."/>
            <person name="Ohkuma M."/>
        </authorList>
    </citation>
    <scope>NUCLEOTIDE SEQUENCE</scope>
    <source>
        <strain evidence="2">JCM 3090</strain>
    </source>
</reference>
<gene>
    <name evidence="2" type="ORF">GCM10010123_07270</name>
</gene>
<dbReference type="InterPro" id="IPR003018">
    <property type="entry name" value="GAF"/>
</dbReference>
<dbReference type="EMBL" id="BMQB01000001">
    <property type="protein sequence ID" value="GGJ79963.1"/>
    <property type="molecule type" value="Genomic_DNA"/>
</dbReference>
<feature type="domain" description="GAF" evidence="1">
    <location>
        <begin position="25"/>
        <end position="169"/>
    </location>
</feature>
<dbReference type="PANTHER" id="PTHR43102:SF2">
    <property type="entry name" value="GAF DOMAIN-CONTAINING PROTEIN"/>
    <property type="match status" value="1"/>
</dbReference>
<organism evidence="2 3">
    <name type="scientific">Pilimelia anulata</name>
    <dbReference type="NCBI Taxonomy" id="53371"/>
    <lineage>
        <taxon>Bacteria</taxon>
        <taxon>Bacillati</taxon>
        <taxon>Actinomycetota</taxon>
        <taxon>Actinomycetes</taxon>
        <taxon>Micromonosporales</taxon>
        <taxon>Micromonosporaceae</taxon>
        <taxon>Pilimelia</taxon>
    </lineage>
</organism>
<evidence type="ECO:0000313" key="2">
    <source>
        <dbReference type="EMBL" id="GGJ79963.1"/>
    </source>
</evidence>
<accession>A0A8J3FB31</accession>
<comment type="caution">
    <text evidence="2">The sequence shown here is derived from an EMBL/GenBank/DDBJ whole genome shotgun (WGS) entry which is preliminary data.</text>
</comment>
<dbReference type="SUPFAM" id="SSF55781">
    <property type="entry name" value="GAF domain-like"/>
    <property type="match status" value="1"/>
</dbReference>
<dbReference type="Gene3D" id="3.30.450.40">
    <property type="match status" value="1"/>
</dbReference>
<keyword evidence="3" id="KW-1185">Reference proteome</keyword>
<dbReference type="InterPro" id="IPR029016">
    <property type="entry name" value="GAF-like_dom_sf"/>
</dbReference>
<name>A0A8J3FB31_9ACTN</name>
<dbReference type="PANTHER" id="PTHR43102">
    <property type="entry name" value="SLR1143 PROTEIN"/>
    <property type="match status" value="1"/>
</dbReference>
<dbReference type="SMART" id="SM00065">
    <property type="entry name" value="GAF"/>
    <property type="match status" value="1"/>
</dbReference>
<proteinExistence type="predicted"/>
<dbReference type="AlphaFoldDB" id="A0A8J3FB31"/>
<sequence length="171" mass="17900">MTAPSPITDPARIRAMSAYDLFHPELTAALGEICRRTGERLDVPLAAAHAVLDTATAVLATNGGHTEFPAAIGGVPNELALCPRVVAAHAPYVVADLAAHADHAANPAVRMGLVRAYAGVPVTLPNGHVLGTHCVLSRQPRGFTADDLAIMVEAADEIVERITRYQRATAS</sequence>
<dbReference type="Pfam" id="PF01590">
    <property type="entry name" value="GAF"/>
    <property type="match status" value="1"/>
</dbReference>
<protein>
    <recommendedName>
        <fullName evidence="1">GAF domain-containing protein</fullName>
    </recommendedName>
</protein>
<evidence type="ECO:0000259" key="1">
    <source>
        <dbReference type="SMART" id="SM00065"/>
    </source>
</evidence>